<dbReference type="EMBL" id="JAHZUY010000022">
    <property type="protein sequence ID" value="MBW8269807.1"/>
    <property type="molecule type" value="Genomic_DNA"/>
</dbReference>
<dbReference type="Proteomes" id="UP001519924">
    <property type="component" value="Unassembled WGS sequence"/>
</dbReference>
<dbReference type="InterPro" id="IPR013022">
    <property type="entry name" value="Xyl_isomerase-like_TIM-brl"/>
</dbReference>
<sequence length="275" mass="29043">MRIALCNEVVAVLPFARQCALAAALGYDGIEIAPFTLDREAPHLLPAARRAELRRTAQEAGLAITSLHWLLVAPPGLSITSADPAVRARTLEVIERLIGLAADLGARLLVHGSPAQRRVAGPDDAARAEEAMARAGEWAARAGLTYCLEPLAPRETNWVTTVAEAAAVVRRLGVPGLRTMLDVCAAGNGEAEPAAALLERWVPTGLIAHVHLNDRNRRAPGQGADRFGPILAALRRAGYAGDCAVEPFEYLPDGPTCAARAIGYLRGLQEGEPAA</sequence>
<comment type="caution">
    <text evidence="2">The sequence shown here is derived from an EMBL/GenBank/DDBJ whole genome shotgun (WGS) entry which is preliminary data.</text>
</comment>
<gene>
    <name evidence="2" type="ORF">K1J50_09940</name>
</gene>
<protein>
    <submittedName>
        <fullName evidence="2">Sugar phosphate isomerase/epimerase</fullName>
    </submittedName>
</protein>
<dbReference type="Gene3D" id="3.20.20.150">
    <property type="entry name" value="Divalent-metal-dependent TIM barrel enzymes"/>
    <property type="match status" value="1"/>
</dbReference>
<evidence type="ECO:0000313" key="2">
    <source>
        <dbReference type="EMBL" id="MBW8269807.1"/>
    </source>
</evidence>
<evidence type="ECO:0000313" key="3">
    <source>
        <dbReference type="Proteomes" id="UP001519924"/>
    </source>
</evidence>
<dbReference type="GO" id="GO:0016853">
    <property type="term" value="F:isomerase activity"/>
    <property type="evidence" value="ECO:0007669"/>
    <property type="project" value="UniProtKB-KW"/>
</dbReference>
<organism evidence="2 3">
    <name type="scientific">Caldovatus aquaticus</name>
    <dbReference type="NCBI Taxonomy" id="2865671"/>
    <lineage>
        <taxon>Bacteria</taxon>
        <taxon>Pseudomonadati</taxon>
        <taxon>Pseudomonadota</taxon>
        <taxon>Alphaproteobacteria</taxon>
        <taxon>Acetobacterales</taxon>
        <taxon>Roseomonadaceae</taxon>
        <taxon>Caldovatus</taxon>
    </lineage>
</organism>
<dbReference type="RefSeq" id="WP_220117560.1">
    <property type="nucleotide sequence ID" value="NZ_JAHZUY010000022.1"/>
</dbReference>
<dbReference type="InterPro" id="IPR050312">
    <property type="entry name" value="IolE/XylAMocC-like"/>
</dbReference>
<dbReference type="Pfam" id="PF01261">
    <property type="entry name" value="AP_endonuc_2"/>
    <property type="match status" value="1"/>
</dbReference>
<reference evidence="2 3" key="1">
    <citation type="submission" date="2021-08" db="EMBL/GenBank/DDBJ databases">
        <title>Caldovatus sediminis gen. nov., sp. nov., a moderately thermophilic bacterium isolated from a hot spring.</title>
        <authorList>
            <person name="Hu C.-J."/>
            <person name="Li W.-J."/>
            <person name="Xian W.-D."/>
        </authorList>
    </citation>
    <scope>NUCLEOTIDE SEQUENCE [LARGE SCALE GENOMIC DNA]</scope>
    <source>
        <strain evidence="2 3">SYSU G05006</strain>
    </source>
</reference>
<dbReference type="SUPFAM" id="SSF51658">
    <property type="entry name" value="Xylose isomerase-like"/>
    <property type="match status" value="1"/>
</dbReference>
<dbReference type="PANTHER" id="PTHR12110">
    <property type="entry name" value="HYDROXYPYRUVATE ISOMERASE"/>
    <property type="match status" value="1"/>
</dbReference>
<proteinExistence type="predicted"/>
<feature type="domain" description="Xylose isomerase-like TIM barrel" evidence="1">
    <location>
        <begin position="20"/>
        <end position="266"/>
    </location>
</feature>
<name>A0ABS7F2H5_9PROT</name>
<dbReference type="InterPro" id="IPR036237">
    <property type="entry name" value="Xyl_isomerase-like_sf"/>
</dbReference>
<keyword evidence="2" id="KW-0413">Isomerase</keyword>
<evidence type="ECO:0000259" key="1">
    <source>
        <dbReference type="Pfam" id="PF01261"/>
    </source>
</evidence>
<dbReference type="PANTHER" id="PTHR12110:SF21">
    <property type="entry name" value="XYLOSE ISOMERASE-LIKE TIM BARREL DOMAIN-CONTAINING PROTEIN"/>
    <property type="match status" value="1"/>
</dbReference>
<keyword evidence="3" id="KW-1185">Reference proteome</keyword>
<accession>A0ABS7F2H5</accession>